<dbReference type="CDD" id="cd07779">
    <property type="entry name" value="ASKHA_NBD_FGGY_YgcE-like"/>
    <property type="match status" value="1"/>
</dbReference>
<dbReference type="GO" id="GO:0016301">
    <property type="term" value="F:kinase activity"/>
    <property type="evidence" value="ECO:0007669"/>
    <property type="project" value="UniProtKB-KW"/>
</dbReference>
<reference evidence="7 8" key="1">
    <citation type="submission" date="2013-05" db="EMBL/GenBank/DDBJ databases">
        <title>The Genome Sequence of Actinomyces europaeus ACS-120-V-COL10B.</title>
        <authorList>
            <consortium name="The Broad Institute Genomics Platform"/>
            <person name="Earl A."/>
            <person name="Ward D."/>
            <person name="Feldgarden M."/>
            <person name="Gevers D."/>
            <person name="Saerens B."/>
            <person name="Vaneechoutte M."/>
            <person name="Walker B."/>
            <person name="Young S."/>
            <person name="Zeng Q."/>
            <person name="Gargeya S."/>
            <person name="Fitzgerald M."/>
            <person name="Haas B."/>
            <person name="Abouelleil A."/>
            <person name="Allen A.W."/>
            <person name="Alvarado L."/>
            <person name="Arachchi H.M."/>
            <person name="Berlin A.M."/>
            <person name="Chapman S.B."/>
            <person name="Gainer-Dewar J."/>
            <person name="Goldberg J."/>
            <person name="Griggs A."/>
            <person name="Gujja S."/>
            <person name="Hansen M."/>
            <person name="Howarth C."/>
            <person name="Imamovic A."/>
            <person name="Ireland A."/>
            <person name="Larimer J."/>
            <person name="McCowan C."/>
            <person name="Murphy C."/>
            <person name="Pearson M."/>
            <person name="Poon T.W."/>
            <person name="Priest M."/>
            <person name="Roberts A."/>
            <person name="Saif S."/>
            <person name="Shea T."/>
            <person name="Sisk P."/>
            <person name="Sykes S."/>
            <person name="Wortman J."/>
            <person name="Nusbaum C."/>
            <person name="Birren B."/>
        </authorList>
    </citation>
    <scope>NUCLEOTIDE SEQUENCE [LARGE SCALE GENOMIC DNA]</scope>
    <source>
        <strain evidence="7 8">ACS-120-V-Col10b</strain>
    </source>
</reference>
<evidence type="ECO:0000259" key="5">
    <source>
        <dbReference type="Pfam" id="PF00370"/>
    </source>
</evidence>
<dbReference type="Proteomes" id="UP000014387">
    <property type="component" value="Unassembled WGS sequence"/>
</dbReference>
<evidence type="ECO:0000313" key="8">
    <source>
        <dbReference type="Proteomes" id="UP000014387"/>
    </source>
</evidence>
<dbReference type="AlphaFoldDB" id="A0A9W5REI3"/>
<evidence type="ECO:0000313" key="7">
    <source>
        <dbReference type="EMBL" id="EPD30856.1"/>
    </source>
</evidence>
<comment type="caution">
    <text evidence="7">The sequence shown here is derived from an EMBL/GenBank/DDBJ whole genome shotgun (WGS) entry which is preliminary data.</text>
</comment>
<evidence type="ECO:0000256" key="3">
    <source>
        <dbReference type="ARBA" id="ARBA00022679"/>
    </source>
</evidence>
<evidence type="ECO:0000256" key="4">
    <source>
        <dbReference type="ARBA" id="ARBA00022777"/>
    </source>
</evidence>
<comment type="similarity">
    <text evidence="1">Belongs to the FGGY kinase family.</text>
</comment>
<dbReference type="EMBL" id="AGWN01000001">
    <property type="protein sequence ID" value="EPD30856.1"/>
    <property type="molecule type" value="Genomic_DNA"/>
</dbReference>
<dbReference type="Pfam" id="PF00370">
    <property type="entry name" value="FGGY_N"/>
    <property type="match status" value="1"/>
</dbReference>
<name>A0A9W5REI3_9ACTO</name>
<dbReference type="InterPro" id="IPR043129">
    <property type="entry name" value="ATPase_NBD"/>
</dbReference>
<evidence type="ECO:0000259" key="6">
    <source>
        <dbReference type="Pfam" id="PF02782"/>
    </source>
</evidence>
<sequence length="526" mass="57257">MSKYFAGIDAGTTGASVIIFDDAGNIISSGYKEYRTKHPHPGWVDQDMHELWDGICHAARKATASFPGDVKDIVSIGVSSQRGSFIPIDEEWNPLSDAIVWSDGRSGKQTRWMKEEFGEEGYYEISGLNISSLWVYPKLMWLKENWPQVYSKTWKIVNGQEWILHKLGATELFANPSALNYNGMFDIQTLEYSSELFDRAGLDLEIMPPLLHELRPIGEVSAQASEQTGFAKGTVLSPGGGDQQCAAVGSGVNRQGLAELSLGTAAVMVAQLDQAPDMAANLQSGVSFGAHSIPGRWDMEGTAHAAGAVLRWWRDTYGQPEVRAAAELDLSPYDLITLEAAKAPVGSHGLIFFPFFNSQANPYFHDNARGGMLGITQIHTRAHAARAVLEGVAYELRMSVEAMENAMGEPFETIRLSGGGASSVFWSQVQADIYGRPVERLIVSECAALGAAILGGVGAGALPCVDVAVDNMVHTRGFIYPNEESHAVYNEYYEVFKKAFLAWANADVYNDLTDVNARMADNPAAN</sequence>
<organism evidence="7 8">
    <name type="scientific">Gleimia europaea ACS-120-V-Col10b</name>
    <dbReference type="NCBI Taxonomy" id="883069"/>
    <lineage>
        <taxon>Bacteria</taxon>
        <taxon>Bacillati</taxon>
        <taxon>Actinomycetota</taxon>
        <taxon>Actinomycetes</taxon>
        <taxon>Actinomycetales</taxon>
        <taxon>Actinomycetaceae</taxon>
        <taxon>Gleimia</taxon>
    </lineage>
</organism>
<dbReference type="Gene3D" id="3.30.420.40">
    <property type="match status" value="2"/>
</dbReference>
<dbReference type="PANTHER" id="PTHR43095">
    <property type="entry name" value="SUGAR KINASE"/>
    <property type="match status" value="1"/>
</dbReference>
<dbReference type="RefSeq" id="WP_016443968.1">
    <property type="nucleotide sequence ID" value="NZ_KE150266.1"/>
</dbReference>
<dbReference type="GO" id="GO:0042732">
    <property type="term" value="P:D-xylose metabolic process"/>
    <property type="evidence" value="ECO:0007669"/>
    <property type="project" value="UniProtKB-KW"/>
</dbReference>
<feature type="domain" description="Carbohydrate kinase FGGY N-terminal" evidence="5">
    <location>
        <begin position="4"/>
        <end position="249"/>
    </location>
</feature>
<dbReference type="InterPro" id="IPR000577">
    <property type="entry name" value="Carb_kinase_FGGY"/>
</dbReference>
<dbReference type="InterPro" id="IPR018485">
    <property type="entry name" value="FGGY_C"/>
</dbReference>
<gene>
    <name evidence="7" type="ORF">HMPREF9238_00611</name>
</gene>
<dbReference type="SUPFAM" id="SSF53067">
    <property type="entry name" value="Actin-like ATPase domain"/>
    <property type="match status" value="2"/>
</dbReference>
<dbReference type="Pfam" id="PF02782">
    <property type="entry name" value="FGGY_C"/>
    <property type="match status" value="1"/>
</dbReference>
<keyword evidence="4" id="KW-0418">Kinase</keyword>
<accession>A0A9W5REI3</accession>
<evidence type="ECO:0008006" key="9">
    <source>
        <dbReference type="Google" id="ProtNLM"/>
    </source>
</evidence>
<keyword evidence="8" id="KW-1185">Reference proteome</keyword>
<evidence type="ECO:0000256" key="2">
    <source>
        <dbReference type="ARBA" id="ARBA00022629"/>
    </source>
</evidence>
<dbReference type="InterPro" id="IPR050406">
    <property type="entry name" value="FGGY_Carb_Kinase"/>
</dbReference>
<dbReference type="PIRSF" id="PIRSF000538">
    <property type="entry name" value="GlpK"/>
    <property type="match status" value="1"/>
</dbReference>
<dbReference type="PANTHER" id="PTHR43095:SF5">
    <property type="entry name" value="XYLULOSE KINASE"/>
    <property type="match status" value="1"/>
</dbReference>
<dbReference type="OrthoDB" id="9761504at2"/>
<keyword evidence="2" id="KW-0119">Carbohydrate metabolism</keyword>
<evidence type="ECO:0000256" key="1">
    <source>
        <dbReference type="ARBA" id="ARBA00009156"/>
    </source>
</evidence>
<dbReference type="InterPro" id="IPR018484">
    <property type="entry name" value="FGGY_N"/>
</dbReference>
<keyword evidence="3" id="KW-0808">Transferase</keyword>
<protein>
    <recommendedName>
        <fullName evidence="9">Xylulokinase</fullName>
    </recommendedName>
</protein>
<keyword evidence="2" id="KW-0859">Xylose metabolism</keyword>
<feature type="domain" description="Carbohydrate kinase FGGY C-terminal" evidence="6">
    <location>
        <begin position="260"/>
        <end position="458"/>
    </location>
</feature>
<proteinExistence type="inferred from homology"/>